<dbReference type="Proteomes" id="UP000799324">
    <property type="component" value="Unassembled WGS sequence"/>
</dbReference>
<keyword evidence="4" id="KW-1185">Reference proteome</keyword>
<reference evidence="3" key="1">
    <citation type="journal article" date="2020" name="Stud. Mycol.">
        <title>101 Dothideomycetes genomes: a test case for predicting lifestyles and emergence of pathogens.</title>
        <authorList>
            <person name="Haridas S."/>
            <person name="Albert R."/>
            <person name="Binder M."/>
            <person name="Bloem J."/>
            <person name="Labutti K."/>
            <person name="Salamov A."/>
            <person name="Andreopoulos B."/>
            <person name="Baker S."/>
            <person name="Barry K."/>
            <person name="Bills G."/>
            <person name="Bluhm B."/>
            <person name="Cannon C."/>
            <person name="Castanera R."/>
            <person name="Culley D."/>
            <person name="Daum C."/>
            <person name="Ezra D."/>
            <person name="Gonzalez J."/>
            <person name="Henrissat B."/>
            <person name="Kuo A."/>
            <person name="Liang C."/>
            <person name="Lipzen A."/>
            <person name="Lutzoni F."/>
            <person name="Magnuson J."/>
            <person name="Mondo S."/>
            <person name="Nolan M."/>
            <person name="Ohm R."/>
            <person name="Pangilinan J."/>
            <person name="Park H.-J."/>
            <person name="Ramirez L."/>
            <person name="Alfaro M."/>
            <person name="Sun H."/>
            <person name="Tritt A."/>
            <person name="Yoshinaga Y."/>
            <person name="Zwiers L.-H."/>
            <person name="Turgeon B."/>
            <person name="Goodwin S."/>
            <person name="Spatafora J."/>
            <person name="Crous P."/>
            <person name="Grigoriev I."/>
        </authorList>
    </citation>
    <scope>NUCLEOTIDE SEQUENCE</scope>
    <source>
        <strain evidence="3">CBS 122681</strain>
    </source>
</reference>
<dbReference type="InterPro" id="IPR048263">
    <property type="entry name" value="Arb2"/>
</dbReference>
<dbReference type="GO" id="GO:0035197">
    <property type="term" value="F:siRNA binding"/>
    <property type="evidence" value="ECO:0007669"/>
    <property type="project" value="TreeGrafter"/>
</dbReference>
<dbReference type="GO" id="GO:0005634">
    <property type="term" value="C:nucleus"/>
    <property type="evidence" value="ECO:0007669"/>
    <property type="project" value="TreeGrafter"/>
</dbReference>
<dbReference type="EMBL" id="MU004546">
    <property type="protein sequence ID" value="KAF2648294.1"/>
    <property type="molecule type" value="Genomic_DNA"/>
</dbReference>
<name>A0A6A6SQ51_9PLEO</name>
<dbReference type="PANTHER" id="PTHR21357:SF4">
    <property type="entry name" value="FAM172 FAMILY PROTEIN HOMOLOG CG10038"/>
    <property type="match status" value="1"/>
</dbReference>
<dbReference type="GO" id="GO:0031048">
    <property type="term" value="P:regulatory ncRNA-mediated heterochromatin formation"/>
    <property type="evidence" value="ECO:0007669"/>
    <property type="project" value="TreeGrafter"/>
</dbReference>
<dbReference type="InterPro" id="IPR053858">
    <property type="entry name" value="Arb2_dom"/>
</dbReference>
<keyword evidence="1" id="KW-0175">Coiled coil</keyword>
<feature type="coiled-coil region" evidence="1">
    <location>
        <begin position="511"/>
        <end position="538"/>
    </location>
</feature>
<evidence type="ECO:0000313" key="3">
    <source>
        <dbReference type="EMBL" id="KAF2648294.1"/>
    </source>
</evidence>
<evidence type="ECO:0000256" key="1">
    <source>
        <dbReference type="SAM" id="Coils"/>
    </source>
</evidence>
<dbReference type="PANTHER" id="PTHR21357">
    <property type="entry name" value="FAM172 FAMILY PROTEIN HOMOLOG CG10038"/>
    <property type="match status" value="1"/>
</dbReference>
<protein>
    <recommendedName>
        <fullName evidence="2">Arb2 domain-containing protein</fullName>
    </recommendedName>
</protein>
<dbReference type="Pfam" id="PF22749">
    <property type="entry name" value="Arb2"/>
    <property type="match status" value="1"/>
</dbReference>
<evidence type="ECO:0000313" key="4">
    <source>
        <dbReference type="Proteomes" id="UP000799324"/>
    </source>
</evidence>
<dbReference type="AlphaFoldDB" id="A0A6A6SQ51"/>
<proteinExistence type="predicted"/>
<gene>
    <name evidence="3" type="ORF">K491DRAFT_642745</name>
</gene>
<feature type="domain" description="Arb2" evidence="2">
    <location>
        <begin position="15"/>
        <end position="315"/>
    </location>
</feature>
<sequence>MFRLQEKHLPDDPTYPADLDALGIFINEAGQFRMIDFPEKDYIYYHANNERHNEVRREAMQLCQRNEVADRLSALGIEKLYLPQLTTSKPQCEAHVAILAPPPEILKTRKRIIVLVNDSLQDLGILAYRQLQRERGVNGGSVVDFVKEIIQRSGGVEDGVDIFKDGGKLEDTEKNTPGLIVMNCGQLLYSYKHEQSMTVRSWSAMPRKSMCHEPIQIVAENHVEGNRDPKEHIKFVLDNVIHNKDFVAEDAEIYVVAIENGAETLLDILGADLDKYGSRITAMAVINPFVVGAQITNPHLKAFLHQRARQWKVSAYNNPRECIEVPSKYELELEVLDSSAKDKAAESTQSDKPVNTISWLDTLSPPSTISTLTNLVKRVAISIRPQERPPTPATEDMDDTDPICPTFADAENPMGAGECVFTCPTVQQCILDFFEEVAQNPSNYRNPIFKVTVADDWNIHQGSGDGDDELEPGDDAAYLSSNMSPEHHELDAKKVELETMKAALRDTPKGQSNLQAGLEKLEKRIEKKEREVEDLTKQILATGGLKAGEAEELRENWKPVGQGPKIKFAGVMVDSELVKGAGLEETAEEELAALMS</sequence>
<organism evidence="3 4">
    <name type="scientific">Lophiostoma macrostomum CBS 122681</name>
    <dbReference type="NCBI Taxonomy" id="1314788"/>
    <lineage>
        <taxon>Eukaryota</taxon>
        <taxon>Fungi</taxon>
        <taxon>Dikarya</taxon>
        <taxon>Ascomycota</taxon>
        <taxon>Pezizomycotina</taxon>
        <taxon>Dothideomycetes</taxon>
        <taxon>Pleosporomycetidae</taxon>
        <taxon>Pleosporales</taxon>
        <taxon>Lophiostomataceae</taxon>
        <taxon>Lophiostoma</taxon>
    </lineage>
</organism>
<dbReference type="OrthoDB" id="421951at2759"/>
<evidence type="ECO:0000259" key="2">
    <source>
        <dbReference type="Pfam" id="PF22749"/>
    </source>
</evidence>
<accession>A0A6A6SQ51</accession>